<proteinExistence type="predicted"/>
<accession>A0ABT7LAC9</accession>
<evidence type="ECO:0008006" key="3">
    <source>
        <dbReference type="Google" id="ProtNLM"/>
    </source>
</evidence>
<sequence>MESPKIQLFNTVFKKSLALNYSTYDYSPPKEQGVPYPFVHVGETIGADVINNKTVITGTLTQTVHVWALATDRATFADMVHKLEKEFRKITRLTNYNVRLIALDSNEIYDNTTTDNLLHGIIQVEYKIS</sequence>
<dbReference type="RefSeq" id="WP_285934131.1">
    <property type="nucleotide sequence ID" value="NZ_JASTZU010000063.1"/>
</dbReference>
<dbReference type="Proteomes" id="UP001235343">
    <property type="component" value="Unassembled WGS sequence"/>
</dbReference>
<comment type="caution">
    <text evidence="1">The sequence shown here is derived from an EMBL/GenBank/DDBJ whole genome shotgun (WGS) entry which is preliminary data.</text>
</comment>
<evidence type="ECO:0000313" key="2">
    <source>
        <dbReference type="Proteomes" id="UP001235343"/>
    </source>
</evidence>
<dbReference type="Gene3D" id="3.30.2000.30">
    <property type="match status" value="1"/>
</dbReference>
<name>A0ABT7LAC9_9BACI</name>
<keyword evidence="2" id="KW-1185">Reference proteome</keyword>
<reference evidence="1 2" key="1">
    <citation type="submission" date="2023-06" db="EMBL/GenBank/DDBJ databases">
        <title>Aquibacillus rhizosphaerae LR5S19.</title>
        <authorList>
            <person name="Sun J.-Q."/>
        </authorList>
    </citation>
    <scope>NUCLEOTIDE SEQUENCE [LARGE SCALE GENOMIC DNA]</scope>
    <source>
        <strain evidence="1 2">LR5S19</strain>
    </source>
</reference>
<evidence type="ECO:0000313" key="1">
    <source>
        <dbReference type="EMBL" id="MDL4842836.1"/>
    </source>
</evidence>
<gene>
    <name evidence="1" type="ORF">QQS35_20585</name>
</gene>
<dbReference type="EMBL" id="JASTZU010000063">
    <property type="protein sequence ID" value="MDL4842836.1"/>
    <property type="molecule type" value="Genomic_DNA"/>
</dbReference>
<dbReference type="InterPro" id="IPR053745">
    <property type="entry name" value="Viral_Tail_Comp_sf"/>
</dbReference>
<organism evidence="1 2">
    <name type="scientific">Aquibacillus rhizosphaerae</name>
    <dbReference type="NCBI Taxonomy" id="3051431"/>
    <lineage>
        <taxon>Bacteria</taxon>
        <taxon>Bacillati</taxon>
        <taxon>Bacillota</taxon>
        <taxon>Bacilli</taxon>
        <taxon>Bacillales</taxon>
        <taxon>Bacillaceae</taxon>
        <taxon>Aquibacillus</taxon>
    </lineage>
</organism>
<protein>
    <recommendedName>
        <fullName evidence="3">DUF3168 domain-containing protein</fullName>
    </recommendedName>
</protein>